<protein>
    <recommendedName>
        <fullName evidence="3">Roadblock/LC7 domain-containing protein</fullName>
    </recommendedName>
</protein>
<name>A0A9D6Z471_9BACT</name>
<reference evidence="1" key="1">
    <citation type="submission" date="2020-07" db="EMBL/GenBank/DDBJ databases">
        <title>Huge and variable diversity of episymbiotic CPR bacteria and DPANN archaea in groundwater ecosystems.</title>
        <authorList>
            <person name="He C.Y."/>
            <person name="Keren R."/>
            <person name="Whittaker M."/>
            <person name="Farag I.F."/>
            <person name="Doudna J."/>
            <person name="Cate J.H.D."/>
            <person name="Banfield J.F."/>
        </authorList>
    </citation>
    <scope>NUCLEOTIDE SEQUENCE</scope>
    <source>
        <strain evidence="1">NC_groundwater_1664_Pr3_B-0.1um_52_9</strain>
    </source>
</reference>
<dbReference type="Proteomes" id="UP000807825">
    <property type="component" value="Unassembled WGS sequence"/>
</dbReference>
<dbReference type="AlphaFoldDB" id="A0A9D6Z471"/>
<accession>A0A9D6Z471</accession>
<comment type="caution">
    <text evidence="1">The sequence shown here is derived from an EMBL/GenBank/DDBJ whole genome shotgun (WGS) entry which is preliminary data.</text>
</comment>
<gene>
    <name evidence="1" type="ORF">HY912_14110</name>
</gene>
<proteinExistence type="predicted"/>
<dbReference type="EMBL" id="JACRDE010000369">
    <property type="protein sequence ID" value="MBI5250620.1"/>
    <property type="molecule type" value="Genomic_DNA"/>
</dbReference>
<evidence type="ECO:0008006" key="3">
    <source>
        <dbReference type="Google" id="ProtNLM"/>
    </source>
</evidence>
<organism evidence="1 2">
    <name type="scientific">Desulfomonile tiedjei</name>
    <dbReference type="NCBI Taxonomy" id="2358"/>
    <lineage>
        <taxon>Bacteria</taxon>
        <taxon>Pseudomonadati</taxon>
        <taxon>Thermodesulfobacteriota</taxon>
        <taxon>Desulfomonilia</taxon>
        <taxon>Desulfomonilales</taxon>
        <taxon>Desulfomonilaceae</taxon>
        <taxon>Desulfomonile</taxon>
    </lineage>
</organism>
<evidence type="ECO:0000313" key="1">
    <source>
        <dbReference type="EMBL" id="MBI5250620.1"/>
    </source>
</evidence>
<evidence type="ECO:0000313" key="2">
    <source>
        <dbReference type="Proteomes" id="UP000807825"/>
    </source>
</evidence>
<sequence>MIVFDSKIEEALNSGLALQVIIADSDGFVLDNGGYVFDPDQLVALFLSTQRQMQEGAVRFDFGQISEFSFCLTGTELTVACRRVFWPDGGCVVVVVVPEGAAHNIIIADVIRAFGKYVEDQRAALRNS</sequence>